<feature type="transmembrane region" description="Helical" evidence="1">
    <location>
        <begin position="39"/>
        <end position="58"/>
    </location>
</feature>
<evidence type="ECO:0000256" key="1">
    <source>
        <dbReference type="SAM" id="Phobius"/>
    </source>
</evidence>
<accession>A0ABT5HXA2</accession>
<evidence type="ECO:0008006" key="4">
    <source>
        <dbReference type="Google" id="ProtNLM"/>
    </source>
</evidence>
<keyword evidence="1" id="KW-1133">Transmembrane helix</keyword>
<feature type="transmembrane region" description="Helical" evidence="1">
    <location>
        <begin position="555"/>
        <end position="572"/>
    </location>
</feature>
<comment type="caution">
    <text evidence="2">The sequence shown here is derived from an EMBL/GenBank/DDBJ whole genome shotgun (WGS) entry which is preliminary data.</text>
</comment>
<evidence type="ECO:0000313" key="3">
    <source>
        <dbReference type="Proteomes" id="UP001214854"/>
    </source>
</evidence>
<dbReference type="EMBL" id="JAQQKX010000013">
    <property type="protein sequence ID" value="MDC7684563.1"/>
    <property type="molecule type" value="Genomic_DNA"/>
</dbReference>
<protein>
    <recommendedName>
        <fullName evidence="4">Carboxypeptidase regulatory-like domain-containing protein</fullName>
    </recommendedName>
</protein>
<feature type="transmembrane region" description="Helical" evidence="1">
    <location>
        <begin position="6"/>
        <end position="27"/>
    </location>
</feature>
<keyword evidence="1" id="KW-0812">Transmembrane</keyword>
<gene>
    <name evidence="2" type="ORF">PQU92_14860</name>
</gene>
<evidence type="ECO:0000313" key="2">
    <source>
        <dbReference type="EMBL" id="MDC7684563.1"/>
    </source>
</evidence>
<proteinExistence type="predicted"/>
<reference evidence="2 3" key="1">
    <citation type="submission" date="2023-01" db="EMBL/GenBank/DDBJ databases">
        <title>Novel species of the genus Asticcacaulis isolated from rivers.</title>
        <authorList>
            <person name="Lu H."/>
        </authorList>
    </citation>
    <scope>NUCLEOTIDE SEQUENCE [LARGE SCALE GENOMIC DNA]</scope>
    <source>
        <strain evidence="2 3">BYS171W</strain>
    </source>
</reference>
<keyword evidence="3" id="KW-1185">Reference proteome</keyword>
<keyword evidence="1" id="KW-0472">Membrane</keyword>
<organism evidence="2 3">
    <name type="scientific">Asticcacaulis aquaticus</name>
    <dbReference type="NCBI Taxonomy" id="2984212"/>
    <lineage>
        <taxon>Bacteria</taxon>
        <taxon>Pseudomonadati</taxon>
        <taxon>Pseudomonadota</taxon>
        <taxon>Alphaproteobacteria</taxon>
        <taxon>Caulobacterales</taxon>
        <taxon>Caulobacteraceae</taxon>
        <taxon>Asticcacaulis</taxon>
    </lineage>
</organism>
<dbReference type="RefSeq" id="WP_272749035.1">
    <property type="nucleotide sequence ID" value="NZ_JAQQKX010000013.1"/>
</dbReference>
<dbReference type="Proteomes" id="UP001214854">
    <property type="component" value="Unassembled WGS sequence"/>
</dbReference>
<name>A0ABT5HXA2_9CAUL</name>
<sequence>MTPSLITASVLGLIVLIGMGRLLWWWHTAPRDRRSSVRLGVLLIGQPLCAVLLYLTLFPPPLASAPGTLIVATYGARQVSARAGDRLIALPEATVSGAERVPDLAAALRQYPATRLLIVGDGLTARDRDAASGLKIDFEPAPLPRGLIRLDLPERVSPGGRFHIGGQVHDLKGGTVDLIDPAGKLVETQPVPADGAFVLSGTARAAGPATFTLRLRDAGKSVIQTVEAPLWIADGPPPRVRVMAGAPGPEIKYLRRWATDAGVTLHTQTMLGGGMAAGDPPLPVTAAALREVDLLVLDERSWETIGASGRSAVLEAVHGGMGLLLRLTAPPSPDTRTQWAALGLRLSGSGEAKPVILPPTGTETVKPVPLTRLDYRIEGADAVPIVPSAPAVGLWRAEGRGRVGVWTVTDSFGLTLSGQDGHDILWAGVFTTLTRPPAGAPPVRHAMARVNERLTLCGLNGTLEWLDAEGGSVTPLIDPATGAERCAAVWPRQAGWHLLRQTTDAGTQLQPVFVHATDALPGVVAGERQTATRRLMTDAPQTASLMSGEKRRGAAWPWFLGWLTVAAGLWWFERARPAIRTPS</sequence>